<keyword evidence="1" id="KW-0472">Membrane</keyword>
<reference evidence="2" key="1">
    <citation type="journal article" date="2015" name="PLoS Negl. Trop. Dis.">
        <title>Deep Sequencing Analysis of the Ixodes ricinus Haemocytome.</title>
        <authorList>
            <person name="Kotsyfakis M."/>
            <person name="Kopacek P."/>
            <person name="Franta Z."/>
            <person name="Pedra J.H."/>
            <person name="Ribeiro J.M."/>
        </authorList>
    </citation>
    <scope>NUCLEOTIDE SEQUENCE</scope>
</reference>
<sequence length="96" mass="11072">LRCSRGSHDSLTVSDWIRWLTEPTAVCRVAKQSVLAKVERCLSFTFSPFFFFLSLSFFLSFSGKRNTSLRVAALRTYFDIEVFDYVRHGERTSFAG</sequence>
<dbReference type="EMBL" id="GBIH01000370">
    <property type="protein sequence ID" value="JAC94340.1"/>
    <property type="molecule type" value="mRNA"/>
</dbReference>
<protein>
    <submittedName>
        <fullName evidence="2">Putative conserved plasma membrane protein</fullName>
    </submittedName>
</protein>
<proteinExistence type="evidence at transcript level"/>
<keyword evidence="1" id="KW-1133">Transmembrane helix</keyword>
<accession>A0A090XDP3</accession>
<feature type="non-terminal residue" evidence="2">
    <location>
        <position position="96"/>
    </location>
</feature>
<dbReference type="AlphaFoldDB" id="A0A090XDP3"/>
<evidence type="ECO:0000256" key="1">
    <source>
        <dbReference type="SAM" id="Phobius"/>
    </source>
</evidence>
<name>A0A090XDP3_IXORI</name>
<evidence type="ECO:0000313" key="2">
    <source>
        <dbReference type="EMBL" id="JAC94340.1"/>
    </source>
</evidence>
<feature type="transmembrane region" description="Helical" evidence="1">
    <location>
        <begin position="42"/>
        <end position="61"/>
    </location>
</feature>
<organism evidence="2">
    <name type="scientific">Ixodes ricinus</name>
    <name type="common">Common tick</name>
    <name type="synonym">Acarus ricinus</name>
    <dbReference type="NCBI Taxonomy" id="34613"/>
    <lineage>
        <taxon>Eukaryota</taxon>
        <taxon>Metazoa</taxon>
        <taxon>Ecdysozoa</taxon>
        <taxon>Arthropoda</taxon>
        <taxon>Chelicerata</taxon>
        <taxon>Arachnida</taxon>
        <taxon>Acari</taxon>
        <taxon>Parasitiformes</taxon>
        <taxon>Ixodida</taxon>
        <taxon>Ixodoidea</taxon>
        <taxon>Ixodidae</taxon>
        <taxon>Ixodinae</taxon>
        <taxon>Ixodes</taxon>
    </lineage>
</organism>
<feature type="non-terminal residue" evidence="2">
    <location>
        <position position="1"/>
    </location>
</feature>
<keyword evidence="1" id="KW-0812">Transmembrane</keyword>